<dbReference type="OrthoDB" id="664457at2"/>
<dbReference type="EMBL" id="FOJG01000001">
    <property type="protein sequence ID" value="SEW34218.1"/>
    <property type="molecule type" value="Genomic_DNA"/>
</dbReference>
<organism evidence="1 2">
    <name type="scientific">Chitinophaga arvensicola</name>
    <dbReference type="NCBI Taxonomy" id="29529"/>
    <lineage>
        <taxon>Bacteria</taxon>
        <taxon>Pseudomonadati</taxon>
        <taxon>Bacteroidota</taxon>
        <taxon>Chitinophagia</taxon>
        <taxon>Chitinophagales</taxon>
        <taxon>Chitinophagaceae</taxon>
        <taxon>Chitinophaga</taxon>
    </lineage>
</organism>
<accession>A0A1I0R1P4</accession>
<reference evidence="2" key="1">
    <citation type="submission" date="2016-10" db="EMBL/GenBank/DDBJ databases">
        <authorList>
            <person name="Varghese N."/>
            <person name="Submissions S."/>
        </authorList>
    </citation>
    <scope>NUCLEOTIDE SEQUENCE [LARGE SCALE GENOMIC DNA]</scope>
    <source>
        <strain evidence="2">DSM 3695</strain>
    </source>
</reference>
<evidence type="ECO:0000313" key="1">
    <source>
        <dbReference type="EMBL" id="SEW34218.1"/>
    </source>
</evidence>
<dbReference type="STRING" id="29529.SAMN04488122_2076"/>
<dbReference type="AlphaFoldDB" id="A0A1I0R1P4"/>
<evidence type="ECO:0000313" key="2">
    <source>
        <dbReference type="Proteomes" id="UP000199310"/>
    </source>
</evidence>
<proteinExistence type="predicted"/>
<sequence>MESGVTILDLKITDYQANKPESITQGINYNGKISLIADIGANDELKRITVRVDATIFLENNVKNLINIGQITSETIFSLSGPVWDARVKKENGNFIINAALETYLIGISYDSLRGLMREKSKNSFLEKVLLPLVNPADITRADKADKNANK</sequence>
<keyword evidence="2" id="KW-1185">Reference proteome</keyword>
<dbReference type="RefSeq" id="WP_089894082.1">
    <property type="nucleotide sequence ID" value="NZ_FOJG01000001.1"/>
</dbReference>
<name>A0A1I0R1P4_9BACT</name>
<gene>
    <name evidence="1" type="ORF">SAMN04488122_2076</name>
</gene>
<dbReference type="Proteomes" id="UP000199310">
    <property type="component" value="Unassembled WGS sequence"/>
</dbReference>
<protein>
    <submittedName>
        <fullName evidence="1">Uncharacterized protein</fullName>
    </submittedName>
</protein>